<evidence type="ECO:0000313" key="5">
    <source>
        <dbReference type="Proteomes" id="UP001058236"/>
    </source>
</evidence>
<gene>
    <name evidence="2" type="ORF">DTW94_20975</name>
    <name evidence="3" type="ORF">NLU04_04560</name>
</gene>
<sequence length="338" mass="36699">MADHHPIHPTHPIRPVHPARPTPSSPDALSPQGRGRPPSAFGQALREARERKGLTLARLRDHLARRGVRVSTVTLSHWQRGRSQPERAESLRAVSAIESILGCPAGGLLALLGPRRPRGRPLPTPPERLENARPVYGPQPLLARALGEEEFSRLNAGTVPVSVQETVHLDRTGRTTRHTVTQVVRATHDGADHVTAHLNVDEPPGPPMTASAQCGVLLDQRCVPALGLTTLRIGFGRPLARGESTVVAYTVDLGPHGHRTTHHERALPLHVRHYFLHVVFHPEALPASVYGYYRAHDGAPRTDIRTLPLSGSGTAHILPADAAAGVHGIFWKWPDTPA</sequence>
<dbReference type="CDD" id="cd00093">
    <property type="entry name" value="HTH_XRE"/>
    <property type="match status" value="1"/>
</dbReference>
<reference evidence="2 4" key="1">
    <citation type="submission" date="2018-07" db="EMBL/GenBank/DDBJ databases">
        <title>Complete genome sequence of soil actinomycete Streptomyces cavourensis tj430.</title>
        <authorList>
            <person name="Wang P."/>
            <person name="Huang Y."/>
        </authorList>
    </citation>
    <scope>NUCLEOTIDE SEQUENCE [LARGE SCALE GENOMIC DNA]</scope>
    <source>
        <strain evidence="2 4">TJ430</strain>
    </source>
</reference>
<dbReference type="EMBL" id="CP101397">
    <property type="protein sequence ID" value="UTR77775.1"/>
    <property type="molecule type" value="Genomic_DNA"/>
</dbReference>
<dbReference type="SUPFAM" id="SSF47413">
    <property type="entry name" value="lambda repressor-like DNA-binding domains"/>
    <property type="match status" value="1"/>
</dbReference>
<evidence type="ECO:0000313" key="3">
    <source>
        <dbReference type="EMBL" id="UTR77775.1"/>
    </source>
</evidence>
<evidence type="ECO:0000256" key="1">
    <source>
        <dbReference type="SAM" id="MobiDB-lite"/>
    </source>
</evidence>
<dbReference type="KEGG" id="scav:CVT27_20935"/>
<evidence type="ECO:0000313" key="4">
    <source>
        <dbReference type="Proteomes" id="UP000253779"/>
    </source>
</evidence>
<dbReference type="Proteomes" id="UP001058236">
    <property type="component" value="Chromosome"/>
</dbReference>
<evidence type="ECO:0000313" key="2">
    <source>
        <dbReference type="EMBL" id="AXI73459.1"/>
    </source>
</evidence>
<organism evidence="2 4">
    <name type="scientific">Streptomyces cavourensis</name>
    <dbReference type="NCBI Taxonomy" id="67258"/>
    <lineage>
        <taxon>Bacteria</taxon>
        <taxon>Bacillati</taxon>
        <taxon>Actinomycetota</taxon>
        <taxon>Actinomycetes</taxon>
        <taxon>Kitasatosporales</taxon>
        <taxon>Streptomycetaceae</taxon>
        <taxon>Streptomyces</taxon>
    </lineage>
</organism>
<dbReference type="AlphaFoldDB" id="A0AAD0VG22"/>
<proteinExistence type="predicted"/>
<dbReference type="GO" id="GO:0003677">
    <property type="term" value="F:DNA binding"/>
    <property type="evidence" value="ECO:0007669"/>
    <property type="project" value="InterPro"/>
</dbReference>
<keyword evidence="5" id="KW-1185">Reference proteome</keyword>
<name>A0AAD0VG22_9ACTN</name>
<dbReference type="InterPro" id="IPR001387">
    <property type="entry name" value="Cro/C1-type_HTH"/>
</dbReference>
<dbReference type="Gene3D" id="1.10.260.40">
    <property type="entry name" value="lambda repressor-like DNA-binding domains"/>
    <property type="match status" value="1"/>
</dbReference>
<feature type="region of interest" description="Disordered" evidence="1">
    <location>
        <begin position="1"/>
        <end position="41"/>
    </location>
</feature>
<reference evidence="3" key="2">
    <citation type="submission" date="2022-07" db="EMBL/GenBank/DDBJ databases">
        <title>Genomic of Streptomyces cavourensis F2.</title>
        <authorList>
            <person name="Hu S."/>
            <person name="Liang W."/>
        </authorList>
    </citation>
    <scope>NUCLEOTIDE SEQUENCE</scope>
    <source>
        <strain evidence="3">F2</strain>
    </source>
</reference>
<feature type="region of interest" description="Disordered" evidence="1">
    <location>
        <begin position="114"/>
        <end position="134"/>
    </location>
</feature>
<dbReference type="Proteomes" id="UP000253779">
    <property type="component" value="Chromosome"/>
</dbReference>
<protein>
    <submittedName>
        <fullName evidence="3">Helix-turn-helix transcriptional regulator</fullName>
    </submittedName>
    <submittedName>
        <fullName evidence="2">XRE family transcriptional regulator</fullName>
    </submittedName>
</protein>
<dbReference type="RefSeq" id="WP_114932455.1">
    <property type="nucleotide sequence ID" value="NZ_CP024957.1"/>
</dbReference>
<accession>A0AAD0VG22</accession>
<dbReference type="EMBL" id="CP030930">
    <property type="protein sequence ID" value="AXI73459.1"/>
    <property type="molecule type" value="Genomic_DNA"/>
</dbReference>
<dbReference type="InterPro" id="IPR010982">
    <property type="entry name" value="Lambda_DNA-bd_dom_sf"/>
</dbReference>